<accession>A0A8S9RHD6</accession>
<proteinExistence type="predicted"/>
<dbReference type="EMBL" id="QGKX02000095">
    <property type="protein sequence ID" value="KAF3571827.1"/>
    <property type="molecule type" value="Genomic_DNA"/>
</dbReference>
<dbReference type="AlphaFoldDB" id="A0A8S9RHD6"/>
<feature type="region of interest" description="Disordered" evidence="1">
    <location>
        <begin position="93"/>
        <end position="154"/>
    </location>
</feature>
<organism evidence="2 3">
    <name type="scientific">Brassica cretica</name>
    <name type="common">Mustard</name>
    <dbReference type="NCBI Taxonomy" id="69181"/>
    <lineage>
        <taxon>Eukaryota</taxon>
        <taxon>Viridiplantae</taxon>
        <taxon>Streptophyta</taxon>
        <taxon>Embryophyta</taxon>
        <taxon>Tracheophyta</taxon>
        <taxon>Spermatophyta</taxon>
        <taxon>Magnoliopsida</taxon>
        <taxon>eudicotyledons</taxon>
        <taxon>Gunneridae</taxon>
        <taxon>Pentapetalae</taxon>
        <taxon>rosids</taxon>
        <taxon>malvids</taxon>
        <taxon>Brassicales</taxon>
        <taxon>Brassicaceae</taxon>
        <taxon>Brassiceae</taxon>
        <taxon>Brassica</taxon>
    </lineage>
</organism>
<gene>
    <name evidence="2" type="ORF">F2Q69_00059547</name>
</gene>
<reference evidence="2" key="1">
    <citation type="submission" date="2019-12" db="EMBL/GenBank/DDBJ databases">
        <title>Genome sequencing and annotation of Brassica cretica.</title>
        <authorList>
            <person name="Studholme D.J."/>
            <person name="Sarris P."/>
        </authorList>
    </citation>
    <scope>NUCLEOTIDE SEQUENCE</scope>
    <source>
        <strain evidence="2">PFS-109/04</strain>
        <tissue evidence="2">Leaf</tissue>
    </source>
</reference>
<dbReference type="Proteomes" id="UP000712600">
    <property type="component" value="Unassembled WGS sequence"/>
</dbReference>
<protein>
    <submittedName>
        <fullName evidence="2">Uncharacterized protein</fullName>
    </submittedName>
</protein>
<feature type="compositionally biased region" description="Basic and acidic residues" evidence="1">
    <location>
        <begin position="145"/>
        <end position="154"/>
    </location>
</feature>
<feature type="compositionally biased region" description="Basic and acidic residues" evidence="1">
    <location>
        <begin position="114"/>
        <end position="128"/>
    </location>
</feature>
<comment type="caution">
    <text evidence="2">The sequence shown here is derived from an EMBL/GenBank/DDBJ whole genome shotgun (WGS) entry which is preliminary data.</text>
</comment>
<feature type="region of interest" description="Disordered" evidence="1">
    <location>
        <begin position="18"/>
        <end position="63"/>
    </location>
</feature>
<evidence type="ECO:0000256" key="1">
    <source>
        <dbReference type="SAM" id="MobiDB-lite"/>
    </source>
</evidence>
<evidence type="ECO:0000313" key="2">
    <source>
        <dbReference type="EMBL" id="KAF3571827.1"/>
    </source>
</evidence>
<name>A0A8S9RHD6_BRACR</name>
<feature type="compositionally biased region" description="Basic and acidic residues" evidence="1">
    <location>
        <begin position="30"/>
        <end position="54"/>
    </location>
</feature>
<evidence type="ECO:0000313" key="3">
    <source>
        <dbReference type="Proteomes" id="UP000712600"/>
    </source>
</evidence>
<sequence>MENVLSRAWVQVKWEEDVASRAKAQKKKDPKTISADRTERDEKPSQRSARDSRNRNRGRYQNRLIEKAEGMAVSMWPDISHLSVSRPELVNVLRSNGRKTSPAVPKHRKSKIPRRSEQTKPSETRNPLKDQLGTPEIETGEVSEPADREGRRDGSVHVARHLSLLLLKAGAGQCSEADGPADHSEGKEQGLIAITEQTSGSSHRGTGGRRNGRVDRCLRQFGRYIATGSAVDRSLHSDRMKGLIGRYIATD</sequence>